<evidence type="ECO:0000256" key="1">
    <source>
        <dbReference type="SAM" id="MobiDB-lite"/>
    </source>
</evidence>
<evidence type="ECO:0000313" key="2">
    <source>
        <dbReference type="EMBL" id="GFO32229.1"/>
    </source>
</evidence>
<dbReference type="Proteomes" id="UP000735302">
    <property type="component" value="Unassembled WGS sequence"/>
</dbReference>
<feature type="region of interest" description="Disordered" evidence="1">
    <location>
        <begin position="103"/>
        <end position="134"/>
    </location>
</feature>
<gene>
    <name evidence="2" type="ORF">PoB_005873400</name>
</gene>
<comment type="caution">
    <text evidence="2">The sequence shown here is derived from an EMBL/GenBank/DDBJ whole genome shotgun (WGS) entry which is preliminary data.</text>
</comment>
<keyword evidence="3" id="KW-1185">Reference proteome</keyword>
<dbReference type="AlphaFoldDB" id="A0AAV4CLP9"/>
<organism evidence="2 3">
    <name type="scientific">Plakobranchus ocellatus</name>
    <dbReference type="NCBI Taxonomy" id="259542"/>
    <lineage>
        <taxon>Eukaryota</taxon>
        <taxon>Metazoa</taxon>
        <taxon>Spiralia</taxon>
        <taxon>Lophotrochozoa</taxon>
        <taxon>Mollusca</taxon>
        <taxon>Gastropoda</taxon>
        <taxon>Heterobranchia</taxon>
        <taxon>Euthyneura</taxon>
        <taxon>Panpulmonata</taxon>
        <taxon>Sacoglossa</taxon>
        <taxon>Placobranchoidea</taxon>
        <taxon>Plakobranchidae</taxon>
        <taxon>Plakobranchus</taxon>
    </lineage>
</organism>
<accession>A0AAV4CLP9</accession>
<name>A0AAV4CLP9_9GAST</name>
<protein>
    <submittedName>
        <fullName evidence="2">Uncharacterized protein</fullName>
    </submittedName>
</protein>
<reference evidence="2 3" key="1">
    <citation type="journal article" date="2021" name="Elife">
        <title>Chloroplast acquisition without the gene transfer in kleptoplastic sea slugs, Plakobranchus ocellatus.</title>
        <authorList>
            <person name="Maeda T."/>
            <person name="Takahashi S."/>
            <person name="Yoshida T."/>
            <person name="Shimamura S."/>
            <person name="Takaki Y."/>
            <person name="Nagai Y."/>
            <person name="Toyoda A."/>
            <person name="Suzuki Y."/>
            <person name="Arimoto A."/>
            <person name="Ishii H."/>
            <person name="Satoh N."/>
            <person name="Nishiyama T."/>
            <person name="Hasebe M."/>
            <person name="Maruyama T."/>
            <person name="Minagawa J."/>
            <person name="Obokata J."/>
            <person name="Shigenobu S."/>
        </authorList>
    </citation>
    <scope>NUCLEOTIDE SEQUENCE [LARGE SCALE GENOMIC DNA]</scope>
</reference>
<evidence type="ECO:0000313" key="3">
    <source>
        <dbReference type="Proteomes" id="UP000735302"/>
    </source>
</evidence>
<feature type="region of interest" description="Disordered" evidence="1">
    <location>
        <begin position="264"/>
        <end position="362"/>
    </location>
</feature>
<dbReference type="EMBL" id="BLXT01006573">
    <property type="protein sequence ID" value="GFO32229.1"/>
    <property type="molecule type" value="Genomic_DNA"/>
</dbReference>
<proteinExistence type="predicted"/>
<feature type="compositionally biased region" description="Polar residues" evidence="1">
    <location>
        <begin position="298"/>
        <end position="316"/>
    </location>
</feature>
<sequence>MKLRLGTASLRASSGTRSRANNWRRGRIRSLHFLSCPSFCFCFPVPGSRVKKYQEALWSEKTPRCSFWGSINVRRIVMARLTADRDLMLLQILLSCMDPSHSQNVGERLEEDSQSPSGLTHENSNRKSNDLDSSLTCQDAGDLLQIALRLAASSPNLDQEGELQEEITAIDAQSEKDEPAYPTNPGVSSKMMPIQLLNEQQELEEVIYTALQTASDRTLEEIPCLRNPDVPSKVPTPSPMEDEGIYCDVTGRSIYTALQTNNEREAEEIPCLTNPADTSNVPKPSPIEDTVNDDSDGCDTNVQVTEYQPSSSSGSDTEIEDVLQTAGQAGGQDKTVSKARKKRSKKADADNWQKNVPKLKRL</sequence>